<protein>
    <submittedName>
        <fullName evidence="2">Lipase</fullName>
    </submittedName>
</protein>
<organism evidence="2 3">
    <name type="scientific">Trema orientale</name>
    <name type="common">Charcoal tree</name>
    <name type="synonym">Celtis orientalis</name>
    <dbReference type="NCBI Taxonomy" id="63057"/>
    <lineage>
        <taxon>Eukaryota</taxon>
        <taxon>Viridiplantae</taxon>
        <taxon>Streptophyta</taxon>
        <taxon>Embryophyta</taxon>
        <taxon>Tracheophyta</taxon>
        <taxon>Spermatophyta</taxon>
        <taxon>Magnoliopsida</taxon>
        <taxon>eudicotyledons</taxon>
        <taxon>Gunneridae</taxon>
        <taxon>Pentapetalae</taxon>
        <taxon>rosids</taxon>
        <taxon>fabids</taxon>
        <taxon>Rosales</taxon>
        <taxon>Cannabaceae</taxon>
        <taxon>Trema</taxon>
    </lineage>
</organism>
<sequence length="372" mass="42087">MEYSLTTNKSFQALVLLPLIIFLHPVWFISKAQALNKKNNTASAVLVFGDSTADPGNNNYVSTIFKSNFPPYGRDFANRKPTGRFTNGRLTTDFLASYVGLKEYVPPYLDPNLSTKELMTGVSFASAGSGYDPLTPQLSNVIPILKQLEYFKEYKKRLESAIGKQQTENHVNKAIFVISAGTNDFIVNYFTIPIRRKIYTTLSSYDLFLMQHVKHFLQSLWAEGARKIAVVGLPPMGCLPAVITLNSPNAFQSRGCIEKYCSVARDYNKILQNELHFMQRSLAIFGARIAYVDIYEPVIELIKEHKKYAFDEIYNGCCGTGYLEASFLCNPLSYACPDANKYMFWDSIHPTEKTYNYAFQSLRPVVDFILKG</sequence>
<dbReference type="GO" id="GO:0016788">
    <property type="term" value="F:hydrolase activity, acting on ester bonds"/>
    <property type="evidence" value="ECO:0007669"/>
    <property type="project" value="InterPro"/>
</dbReference>
<dbReference type="InterPro" id="IPR035669">
    <property type="entry name" value="SGNH_plant_lipase-like"/>
</dbReference>
<dbReference type="Proteomes" id="UP000237000">
    <property type="component" value="Unassembled WGS sequence"/>
</dbReference>
<keyword evidence="3" id="KW-1185">Reference proteome</keyword>
<gene>
    <name evidence="2" type="ORF">TorRG33x02_293770</name>
</gene>
<evidence type="ECO:0000313" key="2">
    <source>
        <dbReference type="EMBL" id="PON57392.1"/>
    </source>
</evidence>
<accession>A0A2P5C8L0</accession>
<dbReference type="OrthoDB" id="1600564at2759"/>
<dbReference type="FunCoup" id="A0A2P5C8L0">
    <property type="interactions" value="43"/>
</dbReference>
<evidence type="ECO:0000256" key="1">
    <source>
        <dbReference type="ARBA" id="ARBA00008668"/>
    </source>
</evidence>
<name>A0A2P5C8L0_TREOI</name>
<dbReference type="PANTHER" id="PTHR45642">
    <property type="entry name" value="GDSL ESTERASE/LIPASE EXL3"/>
    <property type="match status" value="1"/>
</dbReference>
<comment type="similarity">
    <text evidence="1">Belongs to the 'GDSL' lipolytic enzyme family.</text>
</comment>
<dbReference type="FunFam" id="3.40.50.1110:FF:000003">
    <property type="entry name" value="GDSL esterase/lipase APG"/>
    <property type="match status" value="1"/>
</dbReference>
<dbReference type="AlphaFoldDB" id="A0A2P5C8L0"/>
<evidence type="ECO:0000313" key="3">
    <source>
        <dbReference type="Proteomes" id="UP000237000"/>
    </source>
</evidence>
<dbReference type="STRING" id="63057.A0A2P5C8L0"/>
<dbReference type="InParanoid" id="A0A2P5C8L0"/>
<reference evidence="3" key="1">
    <citation type="submission" date="2016-06" db="EMBL/GenBank/DDBJ databases">
        <title>Parallel loss of symbiosis genes in relatives of nitrogen-fixing non-legume Parasponia.</title>
        <authorList>
            <person name="Van Velzen R."/>
            <person name="Holmer R."/>
            <person name="Bu F."/>
            <person name="Rutten L."/>
            <person name="Van Zeijl A."/>
            <person name="Liu W."/>
            <person name="Santuari L."/>
            <person name="Cao Q."/>
            <person name="Sharma T."/>
            <person name="Shen D."/>
            <person name="Roswanjaya Y."/>
            <person name="Wardhani T."/>
            <person name="Kalhor M.S."/>
            <person name="Jansen J."/>
            <person name="Van den Hoogen J."/>
            <person name="Gungor B."/>
            <person name="Hartog M."/>
            <person name="Hontelez J."/>
            <person name="Verver J."/>
            <person name="Yang W.-C."/>
            <person name="Schijlen E."/>
            <person name="Repin R."/>
            <person name="Schilthuizen M."/>
            <person name="Schranz E."/>
            <person name="Heidstra R."/>
            <person name="Miyata K."/>
            <person name="Fedorova E."/>
            <person name="Kohlen W."/>
            <person name="Bisseling T."/>
            <person name="Smit S."/>
            <person name="Geurts R."/>
        </authorList>
    </citation>
    <scope>NUCLEOTIDE SEQUENCE [LARGE SCALE GENOMIC DNA]</scope>
    <source>
        <strain evidence="3">cv. RG33-2</strain>
    </source>
</reference>
<dbReference type="Pfam" id="PF00657">
    <property type="entry name" value="Lipase_GDSL"/>
    <property type="match status" value="1"/>
</dbReference>
<dbReference type="Gene3D" id="3.40.50.1110">
    <property type="entry name" value="SGNH hydrolase"/>
    <property type="match status" value="1"/>
</dbReference>
<dbReference type="SUPFAM" id="SSF52266">
    <property type="entry name" value="SGNH hydrolase"/>
    <property type="match status" value="1"/>
</dbReference>
<dbReference type="InterPro" id="IPR036514">
    <property type="entry name" value="SGNH_hydro_sf"/>
</dbReference>
<dbReference type="PANTHER" id="PTHR45642:SF3">
    <property type="entry name" value="OS09G0540400 PROTEIN"/>
    <property type="match status" value="1"/>
</dbReference>
<dbReference type="CDD" id="cd01837">
    <property type="entry name" value="SGNH_plant_lipase_like"/>
    <property type="match status" value="1"/>
</dbReference>
<dbReference type="InterPro" id="IPR001087">
    <property type="entry name" value="GDSL"/>
</dbReference>
<dbReference type="EMBL" id="JXTC01000397">
    <property type="protein sequence ID" value="PON57392.1"/>
    <property type="molecule type" value="Genomic_DNA"/>
</dbReference>
<dbReference type="InterPro" id="IPR050592">
    <property type="entry name" value="GDSL_lipolytic_enzyme"/>
</dbReference>
<comment type="caution">
    <text evidence="2">The sequence shown here is derived from an EMBL/GenBank/DDBJ whole genome shotgun (WGS) entry which is preliminary data.</text>
</comment>
<proteinExistence type="inferred from homology"/>